<keyword evidence="4" id="KW-0966">Cell projection</keyword>
<evidence type="ECO:0000256" key="3">
    <source>
        <dbReference type="SAM" id="MobiDB-lite"/>
    </source>
</evidence>
<keyword evidence="4" id="KW-0282">Flagellum</keyword>
<comment type="caution">
    <text evidence="4">The sequence shown here is derived from an EMBL/GenBank/DDBJ whole genome shotgun (WGS) entry which is preliminary data.</text>
</comment>
<gene>
    <name evidence="4" type="ORF">KTH89_22425</name>
</gene>
<dbReference type="RefSeq" id="WP_238723168.1">
    <property type="nucleotide sequence ID" value="NZ_JAHQCW010000055.1"/>
</dbReference>
<accession>A0A949NCZ9</accession>
<comment type="similarity">
    <text evidence="1">Belongs to the FlgD family.</text>
</comment>
<dbReference type="GO" id="GO:0044781">
    <property type="term" value="P:bacterial-type flagellum organization"/>
    <property type="evidence" value="ECO:0007669"/>
    <property type="project" value="UniProtKB-KW"/>
</dbReference>
<dbReference type="AlphaFoldDB" id="A0A949NCZ9"/>
<sequence>MAVNTDYSDYSSYARAAAAASTEKTQGGTIDAVFGDPKDQQVSMDDFLQLMVAQLKNQDFMNPVDDTQYLTQLAQFTTMQQMEEMAYNAKSSFITSLVGKNVVAAKITVSGQLDRTEGIVNRISLVDEQFLIYIGDKAFSLDQIMEIGSAPSSGSNPEDNTDGSDKTENTDKTENADKTEKTD</sequence>
<dbReference type="InterPro" id="IPR005648">
    <property type="entry name" value="FlgD"/>
</dbReference>
<feature type="region of interest" description="Disordered" evidence="3">
    <location>
        <begin position="148"/>
        <end position="183"/>
    </location>
</feature>
<dbReference type="Proteomes" id="UP000712157">
    <property type="component" value="Unassembled WGS sequence"/>
</dbReference>
<name>A0A949NCZ9_9FIRM</name>
<protein>
    <submittedName>
        <fullName evidence="4">Flagellar hook capping protein</fullName>
    </submittedName>
</protein>
<keyword evidence="2" id="KW-1005">Bacterial flagellum biogenesis</keyword>
<evidence type="ECO:0000256" key="2">
    <source>
        <dbReference type="ARBA" id="ARBA00022795"/>
    </source>
</evidence>
<feature type="compositionally biased region" description="Basic and acidic residues" evidence="3">
    <location>
        <begin position="163"/>
        <end position="183"/>
    </location>
</feature>
<dbReference type="Pfam" id="PF03963">
    <property type="entry name" value="FlgD"/>
    <property type="match status" value="1"/>
</dbReference>
<reference evidence="4" key="1">
    <citation type="submission" date="2021-06" db="EMBL/GenBank/DDBJ databases">
        <title>Description of novel taxa of the family Lachnospiraceae.</title>
        <authorList>
            <person name="Chaplin A.V."/>
            <person name="Sokolova S.R."/>
            <person name="Pikina A.P."/>
            <person name="Korzhanova M."/>
            <person name="Belova V."/>
            <person name="Korostin D."/>
            <person name="Efimov B.A."/>
        </authorList>
    </citation>
    <scope>NUCLEOTIDE SEQUENCE</scope>
    <source>
        <strain evidence="4">ASD5720</strain>
    </source>
</reference>
<evidence type="ECO:0000256" key="1">
    <source>
        <dbReference type="ARBA" id="ARBA00010577"/>
    </source>
</evidence>
<dbReference type="EMBL" id="JAHQCW010000055">
    <property type="protein sequence ID" value="MBU9739292.1"/>
    <property type="molecule type" value="Genomic_DNA"/>
</dbReference>
<organism evidence="4 5">
    <name type="scientific">Diplocloster agilis</name>
    <dbReference type="NCBI Taxonomy" id="2850323"/>
    <lineage>
        <taxon>Bacteria</taxon>
        <taxon>Bacillati</taxon>
        <taxon>Bacillota</taxon>
        <taxon>Clostridia</taxon>
        <taxon>Lachnospirales</taxon>
        <taxon>Lachnospiraceae</taxon>
        <taxon>Diplocloster</taxon>
    </lineage>
</organism>
<proteinExistence type="inferred from homology"/>
<keyword evidence="5" id="KW-1185">Reference proteome</keyword>
<keyword evidence="4" id="KW-0969">Cilium</keyword>
<evidence type="ECO:0000313" key="4">
    <source>
        <dbReference type="EMBL" id="MBU9739292.1"/>
    </source>
</evidence>
<evidence type="ECO:0000313" key="5">
    <source>
        <dbReference type="Proteomes" id="UP000712157"/>
    </source>
</evidence>